<evidence type="ECO:0000313" key="3">
    <source>
        <dbReference type="Proteomes" id="UP000235916"/>
    </source>
</evidence>
<proteinExistence type="predicted"/>
<comment type="caution">
    <text evidence="2">The sequence shown here is derived from an EMBL/GenBank/DDBJ whole genome shotgun (WGS) entry which is preliminary data.</text>
</comment>
<name>A0A2N8L021_9BURK</name>
<organism evidence="2 3">
    <name type="scientific">Kinneretia aquatilis</name>
    <dbReference type="NCBI Taxonomy" id="2070761"/>
    <lineage>
        <taxon>Bacteria</taxon>
        <taxon>Pseudomonadati</taxon>
        <taxon>Pseudomonadota</taxon>
        <taxon>Betaproteobacteria</taxon>
        <taxon>Burkholderiales</taxon>
        <taxon>Sphaerotilaceae</taxon>
        <taxon>Roseateles</taxon>
    </lineage>
</organism>
<dbReference type="EMBL" id="POSP01000003">
    <property type="protein sequence ID" value="PND39002.1"/>
    <property type="molecule type" value="Genomic_DNA"/>
</dbReference>
<dbReference type="AlphaFoldDB" id="A0A2N8L021"/>
<dbReference type="GO" id="GO:0003700">
    <property type="term" value="F:DNA-binding transcription factor activity"/>
    <property type="evidence" value="ECO:0007669"/>
    <property type="project" value="InterPro"/>
</dbReference>
<accession>A0A2N8L021</accession>
<dbReference type="PROSITE" id="PS51257">
    <property type="entry name" value="PROKAR_LIPOPROTEIN"/>
    <property type="match status" value="1"/>
</dbReference>
<feature type="domain" description="HTH araC/xylS-type" evidence="1">
    <location>
        <begin position="186"/>
        <end position="276"/>
    </location>
</feature>
<dbReference type="RefSeq" id="WP_102768919.1">
    <property type="nucleotide sequence ID" value="NZ_POSP01000003.1"/>
</dbReference>
<gene>
    <name evidence="2" type="ORF">C1O66_16695</name>
</gene>
<protein>
    <submittedName>
        <fullName evidence="2">AraC family transcriptional regulator</fullName>
    </submittedName>
</protein>
<dbReference type="PROSITE" id="PS01124">
    <property type="entry name" value="HTH_ARAC_FAMILY_2"/>
    <property type="match status" value="1"/>
</dbReference>
<dbReference type="OrthoDB" id="2559672at2"/>
<dbReference type="InterPro" id="IPR018060">
    <property type="entry name" value="HTH_AraC"/>
</dbReference>
<dbReference type="Gene3D" id="1.10.10.60">
    <property type="entry name" value="Homeodomain-like"/>
    <property type="match status" value="1"/>
</dbReference>
<dbReference type="SMART" id="SM00342">
    <property type="entry name" value="HTH_ARAC"/>
    <property type="match status" value="1"/>
</dbReference>
<keyword evidence="3" id="KW-1185">Reference proteome</keyword>
<evidence type="ECO:0000259" key="1">
    <source>
        <dbReference type="PROSITE" id="PS01124"/>
    </source>
</evidence>
<dbReference type="GO" id="GO:0043565">
    <property type="term" value="F:sequence-specific DNA binding"/>
    <property type="evidence" value="ECO:0007669"/>
    <property type="project" value="InterPro"/>
</dbReference>
<reference evidence="2 3" key="1">
    <citation type="submission" date="2018-01" db="EMBL/GenBank/DDBJ databases">
        <title>Draft genome sequence of Paucibacter aquatile CR182 isolated from freshwater of the Nakdong River.</title>
        <authorList>
            <person name="Choi A."/>
            <person name="Chung E.J."/>
        </authorList>
    </citation>
    <scope>NUCLEOTIDE SEQUENCE [LARGE SCALE GENOMIC DNA]</scope>
    <source>
        <strain evidence="2 3">CR182</strain>
    </source>
</reference>
<dbReference type="Proteomes" id="UP000235916">
    <property type="component" value="Unassembled WGS sequence"/>
</dbReference>
<sequence length="290" mass="32855">MPADRHPDTVARLLVPSLTLSGCLRACLWRDTTRASGTLSEAQRESHFAATPLCGLTWTLQGGGWEVLEGGALLTIEHRALLGGPRSRPVHFRSDGGVRSFMVALQPEALHALTGLDLSALLDRYVAIEQLLPGEDWRQLNTQMLAARDEQECMALLEAFFLPRWRALQQERTAAPERGRYRDWMQHLALRAIAGGHGASLRQMERRIKQWSGQSLRALRGISRAEATFFQVRREMEAGEVVWSALAQDAGYTDQAHLCRETRRVTGFSPEELRRRIDEEEAFWPYRIWA</sequence>
<evidence type="ECO:0000313" key="2">
    <source>
        <dbReference type="EMBL" id="PND39002.1"/>
    </source>
</evidence>